<evidence type="ECO:0000313" key="12">
    <source>
        <dbReference type="Proteomes" id="UP001497512"/>
    </source>
</evidence>
<dbReference type="PRINTS" id="PR00367">
    <property type="entry name" value="ETHRSPELEMNT"/>
</dbReference>
<gene>
    <name evidence="11" type="ORF">CSSPTR1EN2_LOCUS13145</name>
</gene>
<proteinExistence type="inferred from homology"/>
<keyword evidence="4" id="KW-0238">DNA-binding</keyword>
<evidence type="ECO:0000256" key="2">
    <source>
        <dbReference type="ARBA" id="ARBA00023015"/>
    </source>
</evidence>
<evidence type="ECO:0000256" key="5">
    <source>
        <dbReference type="ARBA" id="ARBA00023159"/>
    </source>
</evidence>
<keyword evidence="2" id="KW-0805">Transcription regulation</keyword>
<dbReference type="PANTHER" id="PTHR31241:SF62">
    <property type="entry name" value="DEHYDRATION-RESPONSIVE ELEMENT-BINDING PROTEIN 2D"/>
    <property type="match status" value="1"/>
</dbReference>
<feature type="region of interest" description="Disordered" evidence="9">
    <location>
        <begin position="103"/>
        <end position="135"/>
    </location>
</feature>
<sequence>MNCCCCTYMFSVVRSRKVLQMTVECSKARRVHSTEARGDLELQRRPEEADMGIESQISRDGAHNPRLVEPATTSATIQAAATYGTKRARGGIKNSSCKGLLRSDLEGPGGLEEPRGCSSRRRRRGGPENGLHTFKGVRQRQWGRWVAEIREPRLRTRMWLGTFSTALEAARAYDEAALTYHGPGAHLNLPHERTSAPRGSASAKIQSTLQAAPAHDSSCCRWPELPPSTHVLTSEAGFAINQQPGALLGTASCNVGADPTVVLSRQQLDPSKLQRDSTDLQLVHLQESSKQLLAPPADANLITAVIVEHTKELTIADACPSSQPAEEKNIPGAAASPAGLLENLLKLEESEEEQESMSCITSSSTPHHNLLPAAGTSVATTDMKKSRVMNCGTNSTNTRLLKEECSSSSPGSSTNSCAPQMMVQDAGTSTTFWPEGATSSPRSGAEDHRMQSWESMEMQNPWEDQYALANGISLPHPPPLDLPSLSLDEPILDIFCDIPRAMCLDKLLSEST</sequence>
<dbReference type="SMART" id="SM00380">
    <property type="entry name" value="AP2"/>
    <property type="match status" value="1"/>
</dbReference>
<keyword evidence="5" id="KW-0010">Activator</keyword>
<keyword evidence="12" id="KW-1185">Reference proteome</keyword>
<keyword evidence="7" id="KW-0539">Nucleus</keyword>
<keyword evidence="3" id="KW-0346">Stress response</keyword>
<dbReference type="EMBL" id="OZ019894">
    <property type="protein sequence ID" value="CAK9215996.1"/>
    <property type="molecule type" value="Genomic_DNA"/>
</dbReference>
<evidence type="ECO:0000256" key="9">
    <source>
        <dbReference type="SAM" id="MobiDB-lite"/>
    </source>
</evidence>
<name>A0ABP0U9I1_9BRYO</name>
<evidence type="ECO:0000256" key="6">
    <source>
        <dbReference type="ARBA" id="ARBA00023163"/>
    </source>
</evidence>
<keyword evidence="6" id="KW-0804">Transcription</keyword>
<evidence type="ECO:0000256" key="7">
    <source>
        <dbReference type="ARBA" id="ARBA00023242"/>
    </source>
</evidence>
<dbReference type="PANTHER" id="PTHR31241">
    <property type="entry name" value="DEHYDRATION-RESPONSIVE ELEMENT-BINDING PROTEIN 2C"/>
    <property type="match status" value="1"/>
</dbReference>
<accession>A0ABP0U9I1</accession>
<feature type="domain" description="AP2/ERF" evidence="10">
    <location>
        <begin position="133"/>
        <end position="190"/>
    </location>
</feature>
<dbReference type="Proteomes" id="UP001497512">
    <property type="component" value="Chromosome 2"/>
</dbReference>
<protein>
    <recommendedName>
        <fullName evidence="10">AP2/ERF domain-containing protein</fullName>
    </recommendedName>
</protein>
<dbReference type="PROSITE" id="PS51032">
    <property type="entry name" value="AP2_ERF"/>
    <property type="match status" value="1"/>
</dbReference>
<dbReference type="InterPro" id="IPR016177">
    <property type="entry name" value="DNA-bd_dom_sf"/>
</dbReference>
<evidence type="ECO:0000256" key="1">
    <source>
        <dbReference type="ARBA" id="ARBA00004123"/>
    </source>
</evidence>
<evidence type="ECO:0000256" key="4">
    <source>
        <dbReference type="ARBA" id="ARBA00023125"/>
    </source>
</evidence>
<evidence type="ECO:0000256" key="3">
    <source>
        <dbReference type="ARBA" id="ARBA00023016"/>
    </source>
</evidence>
<evidence type="ECO:0000259" key="10">
    <source>
        <dbReference type="PROSITE" id="PS51032"/>
    </source>
</evidence>
<comment type="similarity">
    <text evidence="8">Belongs to the AP2/ERF transcription factor family. ERF subfamily.</text>
</comment>
<evidence type="ECO:0000313" key="11">
    <source>
        <dbReference type="EMBL" id="CAK9215996.1"/>
    </source>
</evidence>
<dbReference type="CDD" id="cd00018">
    <property type="entry name" value="AP2"/>
    <property type="match status" value="1"/>
</dbReference>
<dbReference type="InterPro" id="IPR036955">
    <property type="entry name" value="AP2/ERF_dom_sf"/>
</dbReference>
<organism evidence="11 12">
    <name type="scientific">Sphagnum troendelagicum</name>
    <dbReference type="NCBI Taxonomy" id="128251"/>
    <lineage>
        <taxon>Eukaryota</taxon>
        <taxon>Viridiplantae</taxon>
        <taxon>Streptophyta</taxon>
        <taxon>Embryophyta</taxon>
        <taxon>Bryophyta</taxon>
        <taxon>Sphagnophytina</taxon>
        <taxon>Sphagnopsida</taxon>
        <taxon>Sphagnales</taxon>
        <taxon>Sphagnaceae</taxon>
        <taxon>Sphagnum</taxon>
    </lineage>
</organism>
<dbReference type="SUPFAM" id="SSF54171">
    <property type="entry name" value="DNA-binding domain"/>
    <property type="match status" value="1"/>
</dbReference>
<dbReference type="InterPro" id="IPR001471">
    <property type="entry name" value="AP2/ERF_dom"/>
</dbReference>
<reference evidence="11" key="1">
    <citation type="submission" date="2024-02" db="EMBL/GenBank/DDBJ databases">
        <authorList>
            <consortium name="ELIXIR-Norway"/>
            <consortium name="Elixir Norway"/>
        </authorList>
    </citation>
    <scope>NUCLEOTIDE SEQUENCE</scope>
</reference>
<dbReference type="Pfam" id="PF00847">
    <property type="entry name" value="AP2"/>
    <property type="match status" value="1"/>
</dbReference>
<evidence type="ECO:0000256" key="8">
    <source>
        <dbReference type="ARBA" id="ARBA00024343"/>
    </source>
</evidence>
<comment type="subcellular location">
    <subcellularLocation>
        <location evidence="1">Nucleus</location>
    </subcellularLocation>
</comment>
<dbReference type="Gene3D" id="3.30.730.10">
    <property type="entry name" value="AP2/ERF domain"/>
    <property type="match status" value="1"/>
</dbReference>